<evidence type="ECO:0000313" key="1">
    <source>
        <dbReference type="EMBL" id="GAI66832.1"/>
    </source>
</evidence>
<dbReference type="AlphaFoldDB" id="X1QEA5"/>
<feature type="non-terminal residue" evidence="1">
    <location>
        <position position="1"/>
    </location>
</feature>
<organism evidence="1">
    <name type="scientific">marine sediment metagenome</name>
    <dbReference type="NCBI Taxonomy" id="412755"/>
    <lineage>
        <taxon>unclassified sequences</taxon>
        <taxon>metagenomes</taxon>
        <taxon>ecological metagenomes</taxon>
    </lineage>
</organism>
<accession>X1QEA5</accession>
<gene>
    <name evidence="1" type="ORF">S12H4_02494</name>
</gene>
<protein>
    <submittedName>
        <fullName evidence="1">Uncharacterized protein</fullName>
    </submittedName>
</protein>
<dbReference type="EMBL" id="BARW01000616">
    <property type="protein sequence ID" value="GAI66832.1"/>
    <property type="molecule type" value="Genomic_DNA"/>
</dbReference>
<reference evidence="1" key="1">
    <citation type="journal article" date="2014" name="Front. Microbiol.">
        <title>High frequency of phylogenetically diverse reductive dehalogenase-homologous genes in deep subseafloor sedimentary metagenomes.</title>
        <authorList>
            <person name="Kawai M."/>
            <person name="Futagami T."/>
            <person name="Toyoda A."/>
            <person name="Takaki Y."/>
            <person name="Nishi S."/>
            <person name="Hori S."/>
            <person name="Arai W."/>
            <person name="Tsubouchi T."/>
            <person name="Morono Y."/>
            <person name="Uchiyama I."/>
            <person name="Ito T."/>
            <person name="Fujiyama A."/>
            <person name="Inagaki F."/>
            <person name="Takami H."/>
        </authorList>
    </citation>
    <scope>NUCLEOTIDE SEQUENCE</scope>
    <source>
        <strain evidence="1">Expedition CK06-06</strain>
    </source>
</reference>
<sequence length="182" mass="19230">ELLPSCEYVSPAAGNEAEVLNLTRLPRNRLVRLKDVSAARSVNAELRFKADNELFQASAAALPGIECYLLYDAMTVAFTTIGQIITGGTSGAAAELVAVTPWNATGLFKLCGIKGTFQDNEIITGSVEGSATVNGTVGPELIKPTQYDLLATNSVRLAVYAIADLTKGGQVQLNHAYKGINI</sequence>
<proteinExistence type="predicted"/>
<name>X1QEA5_9ZZZZ</name>
<comment type="caution">
    <text evidence="1">The sequence shown here is derived from an EMBL/GenBank/DDBJ whole genome shotgun (WGS) entry which is preliminary data.</text>
</comment>